<reference evidence="2 3" key="1">
    <citation type="submission" date="2019-07" db="EMBL/GenBank/DDBJ databases">
        <title>WGS assembly of Gossypium mustelinum.</title>
        <authorList>
            <person name="Chen Z.J."/>
            <person name="Sreedasyam A."/>
            <person name="Ando A."/>
            <person name="Song Q."/>
            <person name="De L."/>
            <person name="Hulse-Kemp A."/>
            <person name="Ding M."/>
            <person name="Ye W."/>
            <person name="Kirkbride R."/>
            <person name="Jenkins J."/>
            <person name="Plott C."/>
            <person name="Lovell J."/>
            <person name="Lin Y.-M."/>
            <person name="Vaughn R."/>
            <person name="Liu B."/>
            <person name="Li W."/>
            <person name="Simpson S."/>
            <person name="Scheffler B."/>
            <person name="Saski C."/>
            <person name="Grover C."/>
            <person name="Hu G."/>
            <person name="Conover J."/>
            <person name="Carlson J."/>
            <person name="Shu S."/>
            <person name="Boston L."/>
            <person name="Williams M."/>
            <person name="Peterson D."/>
            <person name="Mcgee K."/>
            <person name="Jones D."/>
            <person name="Wendel J."/>
            <person name="Stelly D."/>
            <person name="Grimwood J."/>
            <person name="Schmutz J."/>
        </authorList>
    </citation>
    <scope>NUCLEOTIDE SEQUENCE [LARGE SCALE GENOMIC DNA]</scope>
    <source>
        <strain evidence="2">1408120.09</strain>
    </source>
</reference>
<gene>
    <name evidence="2" type="ORF">E1A91_A08G113300v1</name>
</gene>
<feature type="chain" id="PRO_5023020384" description="Mon2/Sec7/BIG1-like dimerisation and cyclophilin-binding domain-containing protein" evidence="1">
    <location>
        <begin position="17"/>
        <end position="55"/>
    </location>
</feature>
<name>A0A5D2Y8E0_GOSMU</name>
<evidence type="ECO:0000256" key="1">
    <source>
        <dbReference type="SAM" id="SignalP"/>
    </source>
</evidence>
<evidence type="ECO:0000313" key="3">
    <source>
        <dbReference type="Proteomes" id="UP000323597"/>
    </source>
</evidence>
<protein>
    <recommendedName>
        <fullName evidence="4">Mon2/Sec7/BIG1-like dimerisation and cyclophilin-binding domain-containing protein</fullName>
    </recommendedName>
</protein>
<accession>A0A5D2Y8E0</accession>
<evidence type="ECO:0008006" key="4">
    <source>
        <dbReference type="Google" id="ProtNLM"/>
    </source>
</evidence>
<dbReference type="Proteomes" id="UP000323597">
    <property type="component" value="Chromosome A08"/>
</dbReference>
<dbReference type="EMBL" id="CM017643">
    <property type="protein sequence ID" value="TYJ22249.1"/>
    <property type="molecule type" value="Genomic_DNA"/>
</dbReference>
<proteinExistence type="predicted"/>
<keyword evidence="1" id="KW-0732">Signal</keyword>
<dbReference type="AlphaFoldDB" id="A0A5D2Y8E0"/>
<feature type="signal peptide" evidence="1">
    <location>
        <begin position="1"/>
        <end position="16"/>
    </location>
</feature>
<sequence>MGVLVLSLSLVEGAFGIQLNPCTLVQCIVECTKILHRNSLVQLVLQALKGNTTSA</sequence>
<organism evidence="2 3">
    <name type="scientific">Gossypium mustelinum</name>
    <name type="common">Cotton</name>
    <name type="synonym">Gossypium caicoense</name>
    <dbReference type="NCBI Taxonomy" id="34275"/>
    <lineage>
        <taxon>Eukaryota</taxon>
        <taxon>Viridiplantae</taxon>
        <taxon>Streptophyta</taxon>
        <taxon>Embryophyta</taxon>
        <taxon>Tracheophyta</taxon>
        <taxon>Spermatophyta</taxon>
        <taxon>Magnoliopsida</taxon>
        <taxon>eudicotyledons</taxon>
        <taxon>Gunneridae</taxon>
        <taxon>Pentapetalae</taxon>
        <taxon>rosids</taxon>
        <taxon>malvids</taxon>
        <taxon>Malvales</taxon>
        <taxon>Malvaceae</taxon>
        <taxon>Malvoideae</taxon>
        <taxon>Gossypium</taxon>
    </lineage>
</organism>
<keyword evidence="3" id="KW-1185">Reference proteome</keyword>
<evidence type="ECO:0000313" key="2">
    <source>
        <dbReference type="EMBL" id="TYJ22249.1"/>
    </source>
</evidence>